<evidence type="ECO:0000256" key="2">
    <source>
        <dbReference type="RuleBase" id="RU003875"/>
    </source>
</evidence>
<dbReference type="RefSeq" id="WP_377714842.1">
    <property type="nucleotide sequence ID" value="NZ_JBHTJM010000008.1"/>
</dbReference>
<dbReference type="PIRSF" id="PIRSF005900">
    <property type="entry name" value="Dps"/>
    <property type="match status" value="1"/>
</dbReference>
<dbReference type="Proteomes" id="UP001596997">
    <property type="component" value="Unassembled WGS sequence"/>
</dbReference>
<organism evidence="4 5">
    <name type="scientific">Pseudofulvibacter geojedonensis</name>
    <dbReference type="NCBI Taxonomy" id="1123758"/>
    <lineage>
        <taxon>Bacteria</taxon>
        <taxon>Pseudomonadati</taxon>
        <taxon>Bacteroidota</taxon>
        <taxon>Flavobacteriia</taxon>
        <taxon>Flavobacteriales</taxon>
        <taxon>Flavobacteriaceae</taxon>
        <taxon>Pseudofulvibacter</taxon>
    </lineage>
</organism>
<evidence type="ECO:0000313" key="5">
    <source>
        <dbReference type="Proteomes" id="UP001596997"/>
    </source>
</evidence>
<dbReference type="PROSITE" id="PS00818">
    <property type="entry name" value="DPS_1"/>
    <property type="match status" value="1"/>
</dbReference>
<dbReference type="PANTHER" id="PTHR42932">
    <property type="entry name" value="GENERAL STRESS PROTEIN 20U"/>
    <property type="match status" value="1"/>
</dbReference>
<dbReference type="EMBL" id="JBHTJM010000008">
    <property type="protein sequence ID" value="MFD0963776.1"/>
    <property type="molecule type" value="Genomic_DNA"/>
</dbReference>
<keyword evidence="5" id="KW-1185">Reference proteome</keyword>
<sequence>MKYLNIRDENIVPVVNELNQLLSDYQIYYQKLRNFHWNITGENFFTLHEKFESMYIDSRSKIDEIAERILTLQYHPISSYKKYLEVSSIEEESPYKSDKDMVEILLKDHRILLLQMNKVIKKSSEAKDEGTIDIISGYISDLEKTSWMLNAWSKHTKESYKENFILS</sequence>
<evidence type="ECO:0000259" key="3">
    <source>
        <dbReference type="Pfam" id="PF00210"/>
    </source>
</evidence>
<accession>A0ABW3I221</accession>
<dbReference type="InterPro" id="IPR009078">
    <property type="entry name" value="Ferritin-like_SF"/>
</dbReference>
<evidence type="ECO:0000256" key="1">
    <source>
        <dbReference type="ARBA" id="ARBA00009497"/>
    </source>
</evidence>
<dbReference type="Gene3D" id="1.20.1260.10">
    <property type="match status" value="1"/>
</dbReference>
<dbReference type="InterPro" id="IPR002177">
    <property type="entry name" value="DPS_DNA-bd"/>
</dbReference>
<comment type="similarity">
    <text evidence="1 2">Belongs to the Dps family.</text>
</comment>
<dbReference type="InterPro" id="IPR008331">
    <property type="entry name" value="Ferritin_DPS_dom"/>
</dbReference>
<feature type="domain" description="Ferritin/DPS" evidence="3">
    <location>
        <begin position="16"/>
        <end position="156"/>
    </location>
</feature>
<reference evidence="5" key="1">
    <citation type="journal article" date="2019" name="Int. J. Syst. Evol. Microbiol.">
        <title>The Global Catalogue of Microorganisms (GCM) 10K type strain sequencing project: providing services to taxonomists for standard genome sequencing and annotation.</title>
        <authorList>
            <consortium name="The Broad Institute Genomics Platform"/>
            <consortium name="The Broad Institute Genome Sequencing Center for Infectious Disease"/>
            <person name="Wu L."/>
            <person name="Ma J."/>
        </authorList>
    </citation>
    <scope>NUCLEOTIDE SEQUENCE [LARGE SCALE GENOMIC DNA]</scope>
    <source>
        <strain evidence="5">CCUG 62114</strain>
    </source>
</reference>
<protein>
    <submittedName>
        <fullName evidence="4">Dps family protein</fullName>
    </submittedName>
</protein>
<dbReference type="CDD" id="cd01043">
    <property type="entry name" value="DPS"/>
    <property type="match status" value="1"/>
</dbReference>
<proteinExistence type="inferred from homology"/>
<dbReference type="PANTHER" id="PTHR42932:SF1">
    <property type="entry name" value="GENERAL STRESS PROTEIN 20U"/>
    <property type="match status" value="1"/>
</dbReference>
<dbReference type="PRINTS" id="PR01346">
    <property type="entry name" value="HELNAPAPROT"/>
</dbReference>
<dbReference type="InterPro" id="IPR012347">
    <property type="entry name" value="Ferritin-like"/>
</dbReference>
<evidence type="ECO:0000313" key="4">
    <source>
        <dbReference type="EMBL" id="MFD0963776.1"/>
    </source>
</evidence>
<dbReference type="SUPFAM" id="SSF47240">
    <property type="entry name" value="Ferritin-like"/>
    <property type="match status" value="1"/>
</dbReference>
<dbReference type="Pfam" id="PF00210">
    <property type="entry name" value="Ferritin"/>
    <property type="match status" value="1"/>
</dbReference>
<comment type="caution">
    <text evidence="4">The sequence shown here is derived from an EMBL/GenBank/DDBJ whole genome shotgun (WGS) entry which is preliminary data.</text>
</comment>
<dbReference type="InterPro" id="IPR023188">
    <property type="entry name" value="DPS_DNA-bd_CS"/>
</dbReference>
<gene>
    <name evidence="4" type="ORF">ACFQ1O_07140</name>
</gene>
<name>A0ABW3I221_9FLAO</name>